<dbReference type="OMA" id="HRDAIAC"/>
<dbReference type="GeneID" id="14883955"/>
<sequence length="232" mass="26276">MAVRFSQQLDVLIQRSIQTDPHLMFFGFVVDSNSHYAQFLSTSKFSILLNRDLLNSLAVIATADTQLPQSIQDASACYRKGSFPLISIFEPHQKEPMDLETPHYPHQQMQLLQETTPQLNQTFSQQPTPHQLHACLQQQIEEKMQCSSASDFTSPRLHTPHEVSPTLAGISELSKERIQSLPTPIHPSRLGEPRKKRCTTPNRMVSFQTVKETLDDSTKLKIMSAISPDVRP</sequence>
<gene>
    <name evidence="1" type="ORF">EIN_309580</name>
</gene>
<dbReference type="AlphaFoldDB" id="A0A0A1TZ13"/>
<dbReference type="Proteomes" id="UP000014680">
    <property type="component" value="Unassembled WGS sequence"/>
</dbReference>
<protein>
    <submittedName>
        <fullName evidence="1">Uncharacterized protein</fullName>
    </submittedName>
</protein>
<evidence type="ECO:0000313" key="2">
    <source>
        <dbReference type="Proteomes" id="UP000014680"/>
    </source>
</evidence>
<reference evidence="1 2" key="1">
    <citation type="submission" date="2012-10" db="EMBL/GenBank/DDBJ databases">
        <authorList>
            <person name="Zafar N."/>
            <person name="Inman J."/>
            <person name="Hall N."/>
            <person name="Lorenzi H."/>
            <person name="Caler E."/>
        </authorList>
    </citation>
    <scope>NUCLEOTIDE SEQUENCE [LARGE SCALE GENOMIC DNA]</scope>
    <source>
        <strain evidence="1 2">IP1</strain>
    </source>
</reference>
<keyword evidence="2" id="KW-1185">Reference proteome</keyword>
<accession>A0A0A1TZ13</accession>
<dbReference type="OrthoDB" id="29100at2759"/>
<organism evidence="1 2">
    <name type="scientific">Entamoeba invadens IP1</name>
    <dbReference type="NCBI Taxonomy" id="370355"/>
    <lineage>
        <taxon>Eukaryota</taxon>
        <taxon>Amoebozoa</taxon>
        <taxon>Evosea</taxon>
        <taxon>Archamoebae</taxon>
        <taxon>Mastigamoebida</taxon>
        <taxon>Entamoebidae</taxon>
        <taxon>Entamoeba</taxon>
    </lineage>
</organism>
<name>A0A0A1TZ13_ENTIV</name>
<evidence type="ECO:0000313" key="1">
    <source>
        <dbReference type="EMBL" id="ELP84955.1"/>
    </source>
</evidence>
<dbReference type="EMBL" id="KB207092">
    <property type="protein sequence ID" value="ELP84955.1"/>
    <property type="molecule type" value="Genomic_DNA"/>
</dbReference>
<proteinExistence type="predicted"/>
<dbReference type="VEuPathDB" id="AmoebaDB:EIN_309580"/>
<dbReference type="KEGG" id="eiv:EIN_309580"/>
<dbReference type="RefSeq" id="XP_004184301.1">
    <property type="nucleotide sequence ID" value="XM_004184253.1"/>
</dbReference>